<reference evidence="8 9" key="1">
    <citation type="journal article" date="2016" name="BMC Genomics">
        <title>Genomic analysis of the nitrate-respiring Sphingopyxis granuli (formerly Sphingomonas macrogoltabida) strain TFA.</title>
        <authorList>
            <person name="Garcia-Romero I."/>
            <person name="Perez-Pulido A.J."/>
            <person name="Gonzalez-Flores Y.E."/>
            <person name="Reyes-Ramirez F."/>
            <person name="Santero E."/>
            <person name="Floriano B."/>
        </authorList>
    </citation>
    <scope>NUCLEOTIDE SEQUENCE [LARGE SCALE GENOMIC DNA]</scope>
    <source>
        <strain evidence="8 9">TFA</strain>
    </source>
</reference>
<evidence type="ECO:0000256" key="3">
    <source>
        <dbReference type="ARBA" id="ARBA00022692"/>
    </source>
</evidence>
<dbReference type="PANTHER" id="PTHR22911:SF6">
    <property type="entry name" value="SOLUTE CARRIER FAMILY 35 MEMBER G1"/>
    <property type="match status" value="1"/>
</dbReference>
<name>A0AA86GQS3_9SPHN</name>
<feature type="transmembrane region" description="Helical" evidence="6">
    <location>
        <begin position="98"/>
        <end position="119"/>
    </location>
</feature>
<keyword evidence="5 6" id="KW-0472">Membrane</keyword>
<dbReference type="GO" id="GO:0016020">
    <property type="term" value="C:membrane"/>
    <property type="evidence" value="ECO:0007669"/>
    <property type="project" value="UniProtKB-SubCell"/>
</dbReference>
<evidence type="ECO:0000256" key="1">
    <source>
        <dbReference type="ARBA" id="ARBA00004141"/>
    </source>
</evidence>
<evidence type="ECO:0000256" key="2">
    <source>
        <dbReference type="ARBA" id="ARBA00009853"/>
    </source>
</evidence>
<feature type="transmembrane region" description="Helical" evidence="6">
    <location>
        <begin position="269"/>
        <end position="286"/>
    </location>
</feature>
<dbReference type="Proteomes" id="UP000058599">
    <property type="component" value="Chromosome"/>
</dbReference>
<protein>
    <submittedName>
        <fullName evidence="8">Permease</fullName>
    </submittedName>
</protein>
<evidence type="ECO:0000313" key="8">
    <source>
        <dbReference type="EMBL" id="AMG75994.1"/>
    </source>
</evidence>
<feature type="transmembrane region" description="Helical" evidence="6">
    <location>
        <begin position="187"/>
        <end position="208"/>
    </location>
</feature>
<feature type="transmembrane region" description="Helical" evidence="6">
    <location>
        <begin position="155"/>
        <end position="175"/>
    </location>
</feature>
<feature type="domain" description="EamA" evidence="7">
    <location>
        <begin position="156"/>
        <end position="286"/>
    </location>
</feature>
<feature type="transmembrane region" description="Helical" evidence="6">
    <location>
        <begin position="214"/>
        <end position="236"/>
    </location>
</feature>
<accession>A0AA86GQS3</accession>
<comment type="subcellular location">
    <subcellularLocation>
        <location evidence="1">Membrane</location>
        <topology evidence="1">Multi-pass membrane protein</topology>
    </subcellularLocation>
</comment>
<gene>
    <name evidence="8" type="ORF">SGRAN_3655</name>
</gene>
<evidence type="ECO:0000259" key="7">
    <source>
        <dbReference type="Pfam" id="PF00892"/>
    </source>
</evidence>
<evidence type="ECO:0000256" key="5">
    <source>
        <dbReference type="ARBA" id="ARBA00023136"/>
    </source>
</evidence>
<feature type="transmembrane region" description="Helical" evidence="6">
    <location>
        <begin position="243"/>
        <end position="263"/>
    </location>
</feature>
<feature type="transmembrane region" description="Helical" evidence="6">
    <location>
        <begin position="126"/>
        <end position="143"/>
    </location>
</feature>
<evidence type="ECO:0000256" key="6">
    <source>
        <dbReference type="SAM" id="Phobius"/>
    </source>
</evidence>
<dbReference type="PROSITE" id="PS51257">
    <property type="entry name" value="PROKAR_LIPOPROTEIN"/>
    <property type="match status" value="1"/>
</dbReference>
<dbReference type="SUPFAM" id="SSF103481">
    <property type="entry name" value="Multidrug resistance efflux transporter EmrE"/>
    <property type="match status" value="2"/>
</dbReference>
<keyword evidence="9" id="KW-1185">Reference proteome</keyword>
<organism evidence="8 9">
    <name type="scientific">Sphingopyxis granuli</name>
    <dbReference type="NCBI Taxonomy" id="267128"/>
    <lineage>
        <taxon>Bacteria</taxon>
        <taxon>Pseudomonadati</taxon>
        <taxon>Pseudomonadota</taxon>
        <taxon>Alphaproteobacteria</taxon>
        <taxon>Sphingomonadales</taxon>
        <taxon>Sphingomonadaceae</taxon>
        <taxon>Sphingopyxis</taxon>
    </lineage>
</organism>
<evidence type="ECO:0000313" key="9">
    <source>
        <dbReference type="Proteomes" id="UP000058599"/>
    </source>
</evidence>
<comment type="similarity">
    <text evidence="2">Belongs to the drug/metabolite transporter (DMT) superfamily. 10 TMS drug/metabolite exporter (DME) (TC 2.A.7.3) family.</text>
</comment>
<feature type="transmembrane region" description="Helical" evidence="6">
    <location>
        <begin position="72"/>
        <end position="92"/>
    </location>
</feature>
<dbReference type="InterPro" id="IPR037185">
    <property type="entry name" value="EmrE-like"/>
</dbReference>
<dbReference type="PANTHER" id="PTHR22911">
    <property type="entry name" value="ACYL-MALONYL CONDENSING ENZYME-RELATED"/>
    <property type="match status" value="1"/>
</dbReference>
<dbReference type="Pfam" id="PF00892">
    <property type="entry name" value="EamA"/>
    <property type="match status" value="2"/>
</dbReference>
<dbReference type="EMBL" id="CP012199">
    <property type="protein sequence ID" value="AMG75994.1"/>
    <property type="molecule type" value="Genomic_DNA"/>
</dbReference>
<dbReference type="RefSeq" id="WP_067186035.1">
    <property type="nucleotide sequence ID" value="NZ_CP012199.1"/>
</dbReference>
<keyword evidence="3 6" id="KW-0812">Transmembrane</keyword>
<dbReference type="AlphaFoldDB" id="A0AA86GQS3"/>
<keyword evidence="4 6" id="KW-1133">Transmembrane helix</keyword>
<proteinExistence type="inferred from homology"/>
<dbReference type="InterPro" id="IPR000620">
    <property type="entry name" value="EamA_dom"/>
</dbReference>
<feature type="domain" description="EamA" evidence="7">
    <location>
        <begin position="13"/>
        <end position="141"/>
    </location>
</feature>
<feature type="transmembrane region" description="Helical" evidence="6">
    <location>
        <begin position="41"/>
        <end position="60"/>
    </location>
</feature>
<dbReference type="Gene3D" id="1.10.3730.20">
    <property type="match status" value="1"/>
</dbReference>
<sequence length="300" mass="31876">MRPDSPSPLVPFLVACAGIATYSSMDVLMKGLSIGIGAYNAVLWRTMAGSVLSGLVYFAARPARPDAATMRIHAWRSLFVTGMALGFFWALARLPMAEAIALAFVAPLLALYMAAIFLGERIGRRSIAASLLGFAGVLVIVAGKLRGGGHDTQALWAVGAVFLSAVCYAYNLILARRQAKMAGPAEIAFYQNLFVALFLSLAAPWFAAIPAAAYAAPIVGAALLAILSLLLLSWAYARAEAQILATTEYTGFLWAMLFGWFFYAEPVTLPTIAGALLIVAACLIVTRKTPRRDPIEPAAA</sequence>
<dbReference type="KEGG" id="sgi:SGRAN_3655"/>
<evidence type="ECO:0000256" key="4">
    <source>
        <dbReference type="ARBA" id="ARBA00022989"/>
    </source>
</evidence>